<name>A0A9W6Z5G9_9STRA</name>
<dbReference type="PANTHER" id="PTHR10778:SF13">
    <property type="entry name" value="ADENOSINE 3'-PHOSPHO 5'-PHOSPHOSULFATE TRANSPORTER 1"/>
    <property type="match status" value="1"/>
</dbReference>
<gene>
    <name evidence="8" type="ORF">TL16_g00111</name>
</gene>
<feature type="chain" id="PRO_5040928879" description="WAT1-related protein" evidence="7">
    <location>
        <begin position="17"/>
        <end position="117"/>
    </location>
</feature>
<comment type="caution">
    <text evidence="8">The sequence shown here is derived from an EMBL/GenBank/DDBJ whole genome shotgun (WGS) entry which is preliminary data.</text>
</comment>
<evidence type="ECO:0000256" key="4">
    <source>
        <dbReference type="ARBA" id="ARBA00022989"/>
    </source>
</evidence>
<evidence type="ECO:0000256" key="2">
    <source>
        <dbReference type="ARBA" id="ARBA00022448"/>
    </source>
</evidence>
<sequence length="117" mass="12641">MMFGVNSFAIMFTVLGLLSSGEFPAVMEFLNANPAALANCLVTSVTSATGQLFIFKTIKDFGPVPFTLIMTIRQILSIVISAVIFAHPINRKCLVGATIVFSVLGSGIYRKYKNSTK</sequence>
<organism evidence="8 9">
    <name type="scientific">Triparma laevis f. inornata</name>
    <dbReference type="NCBI Taxonomy" id="1714386"/>
    <lineage>
        <taxon>Eukaryota</taxon>
        <taxon>Sar</taxon>
        <taxon>Stramenopiles</taxon>
        <taxon>Ochrophyta</taxon>
        <taxon>Bolidophyceae</taxon>
        <taxon>Parmales</taxon>
        <taxon>Triparmaceae</taxon>
        <taxon>Triparma</taxon>
    </lineage>
</organism>
<reference evidence="9" key="1">
    <citation type="journal article" date="2023" name="Commun. Biol.">
        <title>Genome analysis of Parmales, the sister group of diatoms, reveals the evolutionary specialization of diatoms from phago-mixotrophs to photoautotrophs.</title>
        <authorList>
            <person name="Ban H."/>
            <person name="Sato S."/>
            <person name="Yoshikawa S."/>
            <person name="Yamada K."/>
            <person name="Nakamura Y."/>
            <person name="Ichinomiya M."/>
            <person name="Sato N."/>
            <person name="Blanc-Mathieu R."/>
            <person name="Endo H."/>
            <person name="Kuwata A."/>
            <person name="Ogata H."/>
        </authorList>
    </citation>
    <scope>NUCLEOTIDE SEQUENCE [LARGE SCALE GENOMIC DNA]</scope>
</reference>
<dbReference type="GO" id="GO:0046964">
    <property type="term" value="F:3'-phosphoadenosine 5'-phosphosulfate transmembrane transporter activity"/>
    <property type="evidence" value="ECO:0007669"/>
    <property type="project" value="TreeGrafter"/>
</dbReference>
<feature type="transmembrane region" description="Helical" evidence="6">
    <location>
        <begin position="94"/>
        <end position="112"/>
    </location>
</feature>
<evidence type="ECO:0000313" key="8">
    <source>
        <dbReference type="EMBL" id="GMH47639.1"/>
    </source>
</evidence>
<evidence type="ECO:0000256" key="3">
    <source>
        <dbReference type="ARBA" id="ARBA00022692"/>
    </source>
</evidence>
<feature type="transmembrane region" description="Helical" evidence="6">
    <location>
        <begin position="66"/>
        <end position="88"/>
    </location>
</feature>
<evidence type="ECO:0000256" key="1">
    <source>
        <dbReference type="ARBA" id="ARBA00004141"/>
    </source>
</evidence>
<evidence type="ECO:0000256" key="5">
    <source>
        <dbReference type="ARBA" id="ARBA00023136"/>
    </source>
</evidence>
<dbReference type="GO" id="GO:0005789">
    <property type="term" value="C:endoplasmic reticulum membrane"/>
    <property type="evidence" value="ECO:0007669"/>
    <property type="project" value="TreeGrafter"/>
</dbReference>
<dbReference type="PANTHER" id="PTHR10778">
    <property type="entry name" value="SOLUTE CARRIER FAMILY 35 MEMBER B"/>
    <property type="match status" value="1"/>
</dbReference>
<evidence type="ECO:0000256" key="6">
    <source>
        <dbReference type="SAM" id="Phobius"/>
    </source>
</evidence>
<keyword evidence="3 6" id="KW-0812">Transmembrane</keyword>
<evidence type="ECO:0000256" key="7">
    <source>
        <dbReference type="SAM" id="SignalP"/>
    </source>
</evidence>
<keyword evidence="2" id="KW-0813">Transport</keyword>
<dbReference type="Proteomes" id="UP001162640">
    <property type="component" value="Unassembled WGS sequence"/>
</dbReference>
<dbReference type="Pfam" id="PF08449">
    <property type="entry name" value="UAA"/>
    <property type="match status" value="1"/>
</dbReference>
<dbReference type="GO" id="GO:0000139">
    <property type="term" value="C:Golgi membrane"/>
    <property type="evidence" value="ECO:0007669"/>
    <property type="project" value="TreeGrafter"/>
</dbReference>
<protein>
    <recommendedName>
        <fullName evidence="10">WAT1-related protein</fullName>
    </recommendedName>
</protein>
<keyword evidence="7" id="KW-0732">Signal</keyword>
<feature type="signal peptide" evidence="7">
    <location>
        <begin position="1"/>
        <end position="16"/>
    </location>
</feature>
<keyword evidence="5 6" id="KW-0472">Membrane</keyword>
<dbReference type="EMBL" id="BLQM01000002">
    <property type="protein sequence ID" value="GMH47639.1"/>
    <property type="molecule type" value="Genomic_DNA"/>
</dbReference>
<evidence type="ECO:0000313" key="9">
    <source>
        <dbReference type="Proteomes" id="UP001162640"/>
    </source>
</evidence>
<comment type="subcellular location">
    <subcellularLocation>
        <location evidence="1">Membrane</location>
        <topology evidence="1">Multi-pass membrane protein</topology>
    </subcellularLocation>
</comment>
<evidence type="ECO:0008006" key="10">
    <source>
        <dbReference type="Google" id="ProtNLM"/>
    </source>
</evidence>
<accession>A0A9W6Z5G9</accession>
<keyword evidence="4 6" id="KW-1133">Transmembrane helix</keyword>
<dbReference type="InterPro" id="IPR013657">
    <property type="entry name" value="SCL35B1-4/HUT1"/>
</dbReference>
<proteinExistence type="predicted"/>
<dbReference type="AlphaFoldDB" id="A0A9W6Z5G9"/>